<name>A0A2G8S571_9APHY</name>
<dbReference type="InterPro" id="IPR011042">
    <property type="entry name" value="6-blade_b-propeller_TolB-like"/>
</dbReference>
<dbReference type="GO" id="GO:0008236">
    <property type="term" value="F:serine-type peptidase activity"/>
    <property type="evidence" value="ECO:0007669"/>
    <property type="project" value="InterPro"/>
</dbReference>
<dbReference type="SUPFAM" id="SSF82171">
    <property type="entry name" value="DPP6 N-terminal domain-like"/>
    <property type="match status" value="1"/>
</dbReference>
<dbReference type="Gene3D" id="2.120.10.30">
    <property type="entry name" value="TolB, C-terminal domain"/>
    <property type="match status" value="1"/>
</dbReference>
<dbReference type="Pfam" id="PF00326">
    <property type="entry name" value="Peptidase_S9"/>
    <property type="match status" value="1"/>
</dbReference>
<evidence type="ECO:0000313" key="3">
    <source>
        <dbReference type="Proteomes" id="UP000230002"/>
    </source>
</evidence>
<dbReference type="STRING" id="1077348.A0A2G8S571"/>
<dbReference type="InterPro" id="IPR029058">
    <property type="entry name" value="AB_hydrolase_fold"/>
</dbReference>
<dbReference type="EMBL" id="AYKW01000023">
    <property type="protein sequence ID" value="PIL28895.1"/>
    <property type="molecule type" value="Genomic_DNA"/>
</dbReference>
<reference evidence="2 3" key="1">
    <citation type="journal article" date="2015" name="Sci. Rep.">
        <title>Chromosome-level genome map provides insights into diverse defense mechanisms in the medicinal fungus Ganoderma sinense.</title>
        <authorList>
            <person name="Zhu Y."/>
            <person name="Xu J."/>
            <person name="Sun C."/>
            <person name="Zhou S."/>
            <person name="Xu H."/>
            <person name="Nelson D.R."/>
            <person name="Qian J."/>
            <person name="Song J."/>
            <person name="Luo H."/>
            <person name="Xiang L."/>
            <person name="Li Y."/>
            <person name="Xu Z."/>
            <person name="Ji A."/>
            <person name="Wang L."/>
            <person name="Lu S."/>
            <person name="Hayward A."/>
            <person name="Sun W."/>
            <person name="Li X."/>
            <person name="Schwartz D.C."/>
            <person name="Wang Y."/>
            <person name="Chen S."/>
        </authorList>
    </citation>
    <scope>NUCLEOTIDE SEQUENCE [LARGE SCALE GENOMIC DNA]</scope>
    <source>
        <strain evidence="2 3">ZZ0214-1</strain>
    </source>
</reference>
<evidence type="ECO:0000259" key="1">
    <source>
        <dbReference type="Pfam" id="PF00326"/>
    </source>
</evidence>
<protein>
    <recommendedName>
        <fullName evidence="1">Peptidase S9 prolyl oligopeptidase catalytic domain-containing protein</fullName>
    </recommendedName>
</protein>
<comment type="caution">
    <text evidence="2">The sequence shown here is derived from an EMBL/GenBank/DDBJ whole genome shotgun (WGS) entry which is preliminary data.</text>
</comment>
<keyword evidence="3" id="KW-1185">Reference proteome</keyword>
<organism evidence="2 3">
    <name type="scientific">Ganoderma sinense ZZ0214-1</name>
    <dbReference type="NCBI Taxonomy" id="1077348"/>
    <lineage>
        <taxon>Eukaryota</taxon>
        <taxon>Fungi</taxon>
        <taxon>Dikarya</taxon>
        <taxon>Basidiomycota</taxon>
        <taxon>Agaricomycotina</taxon>
        <taxon>Agaricomycetes</taxon>
        <taxon>Polyporales</taxon>
        <taxon>Polyporaceae</taxon>
        <taxon>Ganoderma</taxon>
    </lineage>
</organism>
<dbReference type="Gene3D" id="3.40.50.1820">
    <property type="entry name" value="alpha/beta hydrolase"/>
    <property type="match status" value="1"/>
</dbReference>
<dbReference type="PANTHER" id="PTHR43056:SF5">
    <property type="entry name" value="PEPTIDASE S9 PROLYL OLIGOPEPTIDASE CATALYTIC DOMAIN-CONTAINING PROTEIN"/>
    <property type="match status" value="1"/>
</dbReference>
<accession>A0A2G8S571</accession>
<dbReference type="AlphaFoldDB" id="A0A2G8S571"/>
<dbReference type="OrthoDB" id="43744at2759"/>
<dbReference type="SUPFAM" id="SSF53474">
    <property type="entry name" value="alpha/beta-Hydrolases"/>
    <property type="match status" value="1"/>
</dbReference>
<dbReference type="PANTHER" id="PTHR43056">
    <property type="entry name" value="PEPTIDASE S9 PROLYL OLIGOPEPTIDASE"/>
    <property type="match status" value="1"/>
</dbReference>
<feature type="domain" description="Peptidase S9 prolyl oligopeptidase catalytic" evidence="1">
    <location>
        <begin position="445"/>
        <end position="650"/>
    </location>
</feature>
<dbReference type="GO" id="GO:0006508">
    <property type="term" value="P:proteolysis"/>
    <property type="evidence" value="ECO:0007669"/>
    <property type="project" value="InterPro"/>
</dbReference>
<sequence length="653" mass="72104">MTKTTAPYGTWTSPVTPDVVLKSSSKVSELFVDPIASTIYHIERRPAEAGRNTIVDTEKGTDVVGKEWNARTGVHEYGGASAIAYDGVIYFSHFKDGRVYRQKEGEEPVAITPENKNHRFAQFAVHPKQTHLLVAILEDHTKPQPADVVNTLVAINSEEKTVKPLVSGADFYSHPRFAPDGAHIAWQQWFHPDMSWEGCEIGVAEVHADASSIKVVNPKTVAGKPIEISAINPSWASSDVLLFVSDKHGYWNPWKYSVSACEASAVLPKPVDEDFAEPGWQLGYSFGTPLDSDGKYALFTALRQGRNVLYLVSLLHGALEELECPYVHVASMVRVTHEAAVFQGSRNDGEEQTVLCTIKDYAKPKFTPIGPGSEKDELPFARTYVPAPQSFALKDAVTGEPSHVIYYPPANPEFTAPEGERPPAIFYIHGGPTTRNPQGLSYKRLFYTTRGWAWVDVNYGGSSGYGRKYTKRLEGQWGIADVHDTVVAVQQLSSAPYSLVDPQRTAITGGSAGGYTVLKTLCSYPNAFAVGTSSYGISDFFKLAEFTHKFESQYLFKLVGGTPEQVPDVYKERSPVFLADKIKSPLLVLQGSEDAVVPPNQAEGIVETVRKRGGRIEYTVFQGEGHGWRREENIRAALEKELAFYDDVFGLRR</sequence>
<evidence type="ECO:0000313" key="2">
    <source>
        <dbReference type="EMBL" id="PIL28895.1"/>
    </source>
</evidence>
<proteinExistence type="predicted"/>
<dbReference type="Proteomes" id="UP000230002">
    <property type="component" value="Unassembled WGS sequence"/>
</dbReference>
<dbReference type="InterPro" id="IPR001375">
    <property type="entry name" value="Peptidase_S9_cat"/>
</dbReference>
<gene>
    <name evidence="2" type="ORF">GSI_08941</name>
</gene>
<dbReference type="InterPro" id="IPR050585">
    <property type="entry name" value="Xaa-Pro_dipeptidyl-ppase/CocE"/>
</dbReference>